<keyword evidence="1" id="KW-0732">Signal</keyword>
<dbReference type="EMBL" id="VJMH01000035">
    <property type="protein sequence ID" value="KAF0720027.1"/>
    <property type="molecule type" value="Genomic_DNA"/>
</dbReference>
<evidence type="ECO:0000313" key="2">
    <source>
        <dbReference type="EMBL" id="KAF0720027.1"/>
    </source>
</evidence>
<dbReference type="OrthoDB" id="68072at2759"/>
<dbReference type="AlphaFoldDB" id="A0A485K5Q1"/>
<evidence type="ECO:0000313" key="3">
    <source>
        <dbReference type="EMBL" id="VFT77831.1"/>
    </source>
</evidence>
<dbReference type="Proteomes" id="UP000332933">
    <property type="component" value="Unassembled WGS sequence"/>
</dbReference>
<proteinExistence type="predicted"/>
<evidence type="ECO:0000256" key="1">
    <source>
        <dbReference type="SAM" id="SignalP"/>
    </source>
</evidence>
<reference evidence="3 4" key="1">
    <citation type="submission" date="2019-03" db="EMBL/GenBank/DDBJ databases">
        <authorList>
            <person name="Gaulin E."/>
            <person name="Dumas B."/>
        </authorList>
    </citation>
    <scope>NUCLEOTIDE SEQUENCE [LARGE SCALE GENOMIC DNA]</scope>
    <source>
        <strain evidence="3">CBS 568.67</strain>
    </source>
</reference>
<dbReference type="EMBL" id="CAADRA010000035">
    <property type="protein sequence ID" value="VFT77831.1"/>
    <property type="molecule type" value="Genomic_DNA"/>
</dbReference>
<protein>
    <submittedName>
        <fullName evidence="3">Aste57867_606 protein</fullName>
    </submittedName>
</protein>
<feature type="signal peptide" evidence="1">
    <location>
        <begin position="1"/>
        <end position="27"/>
    </location>
</feature>
<gene>
    <name evidence="3" type="primary">Aste57867_606</name>
    <name evidence="2" type="ORF">As57867_000605</name>
    <name evidence="3" type="ORF">ASTE57867_606</name>
</gene>
<reference evidence="2" key="2">
    <citation type="submission" date="2019-06" db="EMBL/GenBank/DDBJ databases">
        <title>Genomics analysis of Aphanomyces spp. identifies a new class of oomycete effector associated with host adaptation.</title>
        <authorList>
            <person name="Gaulin E."/>
        </authorList>
    </citation>
    <scope>NUCLEOTIDE SEQUENCE</scope>
    <source>
        <strain evidence="2">CBS 578.67</strain>
    </source>
</reference>
<feature type="chain" id="PRO_5036355349" evidence="1">
    <location>
        <begin position="28"/>
        <end position="337"/>
    </location>
</feature>
<evidence type="ECO:0000313" key="4">
    <source>
        <dbReference type="Proteomes" id="UP000332933"/>
    </source>
</evidence>
<accession>A0A485K5Q1</accession>
<name>A0A485K5Q1_9STRA</name>
<sequence length="337" mass="37179">MNGSLMLHRIFLLLALAFLSVASATSAQPTPKPSTISRPQTIALELSNVRFGARSEAFRVQIAIGDEDLPMRIWLESKKTKQQWACLVIDIEDHKAKGATYVLPTDVIILGLQRGLSALDSSHTLDASGCSVGLGDTKNNHLRLVLELKFLTLLSAKYEFDLAPLETEKIDILEAKIRDIQDELPRITHQSTNNHNGIVAELLSSADTKKYIPWTIKTSPSQHFIKISALKTTVYFLRPGIYLLQASTQAAGGNLVLNVDEEPVWTSGASIWNGARNVLQLSYTIVANKDTSVKLQVLGQSNFVKQGAKLTIILVQHMPDTSHFKYSETCTPDKDCN</sequence>
<keyword evidence="4" id="KW-1185">Reference proteome</keyword>
<organism evidence="3 4">
    <name type="scientific">Aphanomyces stellatus</name>
    <dbReference type="NCBI Taxonomy" id="120398"/>
    <lineage>
        <taxon>Eukaryota</taxon>
        <taxon>Sar</taxon>
        <taxon>Stramenopiles</taxon>
        <taxon>Oomycota</taxon>
        <taxon>Saprolegniomycetes</taxon>
        <taxon>Saprolegniales</taxon>
        <taxon>Verrucalvaceae</taxon>
        <taxon>Aphanomyces</taxon>
    </lineage>
</organism>